<keyword evidence="2" id="KW-1185">Reference proteome</keyword>
<reference evidence="2" key="1">
    <citation type="journal article" date="2024" name="Proc. Natl. Acad. Sci. U.S.A.">
        <title>Extraordinary preservation of gene collinearity over three hundred million years revealed in homosporous lycophytes.</title>
        <authorList>
            <person name="Li C."/>
            <person name="Wickell D."/>
            <person name="Kuo L.Y."/>
            <person name="Chen X."/>
            <person name="Nie B."/>
            <person name="Liao X."/>
            <person name="Peng D."/>
            <person name="Ji J."/>
            <person name="Jenkins J."/>
            <person name="Williams M."/>
            <person name="Shu S."/>
            <person name="Plott C."/>
            <person name="Barry K."/>
            <person name="Rajasekar S."/>
            <person name="Grimwood J."/>
            <person name="Han X."/>
            <person name="Sun S."/>
            <person name="Hou Z."/>
            <person name="He W."/>
            <person name="Dai G."/>
            <person name="Sun C."/>
            <person name="Schmutz J."/>
            <person name="Leebens-Mack J.H."/>
            <person name="Li F.W."/>
            <person name="Wang L."/>
        </authorList>
    </citation>
    <scope>NUCLEOTIDE SEQUENCE [LARGE SCALE GENOMIC DNA]</scope>
    <source>
        <strain evidence="2">cv. PW_Plant_1</strain>
    </source>
</reference>
<evidence type="ECO:0000313" key="1">
    <source>
        <dbReference type="EMBL" id="KAJ7562436.1"/>
    </source>
</evidence>
<name>A0ACC2E7G6_DIPCM</name>
<accession>A0ACC2E7G6</accession>
<evidence type="ECO:0000313" key="2">
    <source>
        <dbReference type="Proteomes" id="UP001162992"/>
    </source>
</evidence>
<gene>
    <name evidence="1" type="ORF">O6H91_03G068900</name>
</gene>
<organism evidence="1 2">
    <name type="scientific">Diphasiastrum complanatum</name>
    <name type="common">Issler's clubmoss</name>
    <name type="synonym">Lycopodium complanatum</name>
    <dbReference type="NCBI Taxonomy" id="34168"/>
    <lineage>
        <taxon>Eukaryota</taxon>
        <taxon>Viridiplantae</taxon>
        <taxon>Streptophyta</taxon>
        <taxon>Embryophyta</taxon>
        <taxon>Tracheophyta</taxon>
        <taxon>Lycopodiopsida</taxon>
        <taxon>Lycopodiales</taxon>
        <taxon>Lycopodiaceae</taxon>
        <taxon>Lycopodioideae</taxon>
        <taxon>Diphasiastrum</taxon>
    </lineage>
</organism>
<protein>
    <submittedName>
        <fullName evidence="1">Uncharacterized protein</fullName>
    </submittedName>
</protein>
<proteinExistence type="predicted"/>
<comment type="caution">
    <text evidence="1">The sequence shown here is derived from an EMBL/GenBank/DDBJ whole genome shotgun (WGS) entry which is preliminary data.</text>
</comment>
<dbReference type="Proteomes" id="UP001162992">
    <property type="component" value="Chromosome 3"/>
</dbReference>
<dbReference type="EMBL" id="CM055094">
    <property type="protein sequence ID" value="KAJ7562436.1"/>
    <property type="molecule type" value="Genomic_DNA"/>
</dbReference>
<sequence>MEFCPNCANLLLVESASRGRELRFFCPTCPYIFPIKHTIVRKAPLVRKEVDDVLGGEKAWKNVDRTRVTCPKCSHGLAYFMQIQIRSADEPMTTFYKCSSKNCSFQWREG</sequence>